<name>X0W6F1_9ZZZZ</name>
<comment type="caution">
    <text evidence="2">The sequence shown here is derived from an EMBL/GenBank/DDBJ whole genome shotgun (WGS) entry which is preliminary data.</text>
</comment>
<keyword evidence="1" id="KW-0812">Transmembrane</keyword>
<gene>
    <name evidence="2" type="ORF">S01H1_55561</name>
</gene>
<organism evidence="2">
    <name type="scientific">marine sediment metagenome</name>
    <dbReference type="NCBI Taxonomy" id="412755"/>
    <lineage>
        <taxon>unclassified sequences</taxon>
        <taxon>metagenomes</taxon>
        <taxon>ecological metagenomes</taxon>
    </lineage>
</organism>
<accession>X0W6F1</accession>
<reference evidence="2" key="1">
    <citation type="journal article" date="2014" name="Front. Microbiol.">
        <title>High frequency of phylogenetically diverse reductive dehalogenase-homologous genes in deep subseafloor sedimentary metagenomes.</title>
        <authorList>
            <person name="Kawai M."/>
            <person name="Futagami T."/>
            <person name="Toyoda A."/>
            <person name="Takaki Y."/>
            <person name="Nishi S."/>
            <person name="Hori S."/>
            <person name="Arai W."/>
            <person name="Tsubouchi T."/>
            <person name="Morono Y."/>
            <person name="Uchiyama I."/>
            <person name="Ito T."/>
            <person name="Fujiyama A."/>
            <person name="Inagaki F."/>
            <person name="Takami H."/>
        </authorList>
    </citation>
    <scope>NUCLEOTIDE SEQUENCE</scope>
    <source>
        <strain evidence="2">Expedition CK06-06</strain>
    </source>
</reference>
<evidence type="ECO:0000256" key="1">
    <source>
        <dbReference type="SAM" id="Phobius"/>
    </source>
</evidence>
<protein>
    <submittedName>
        <fullName evidence="2">Uncharacterized protein</fullName>
    </submittedName>
</protein>
<dbReference type="EMBL" id="BARS01036124">
    <property type="protein sequence ID" value="GAG26140.1"/>
    <property type="molecule type" value="Genomic_DNA"/>
</dbReference>
<proteinExistence type="predicted"/>
<keyword evidence="1" id="KW-0472">Membrane</keyword>
<sequence length="94" mass="10795">MIDKKEITVFGLSFLDLWIQKMFRNVASAKYQFMAAMFIIITYGMFNVNDHTHAPWISATLGLSFLGGGFITFATSRIYMNTKLRENNDLNTDK</sequence>
<evidence type="ECO:0000313" key="2">
    <source>
        <dbReference type="EMBL" id="GAG26140.1"/>
    </source>
</evidence>
<keyword evidence="1" id="KW-1133">Transmembrane helix</keyword>
<feature type="transmembrane region" description="Helical" evidence="1">
    <location>
        <begin position="31"/>
        <end position="48"/>
    </location>
</feature>
<dbReference type="AlphaFoldDB" id="X0W6F1"/>
<feature type="transmembrane region" description="Helical" evidence="1">
    <location>
        <begin position="54"/>
        <end position="75"/>
    </location>
</feature>